<evidence type="ECO:0000256" key="3">
    <source>
        <dbReference type="ARBA" id="ARBA00021330"/>
    </source>
</evidence>
<comment type="similarity">
    <text evidence="2">Belongs to the methyltransferase superfamily. HEN1 family.</text>
</comment>
<evidence type="ECO:0000256" key="10">
    <source>
        <dbReference type="ARBA" id="ARBA00023158"/>
    </source>
</evidence>
<dbReference type="Proteomes" id="UP000309215">
    <property type="component" value="Unassembled WGS sequence"/>
</dbReference>
<dbReference type="InterPro" id="IPR024740">
    <property type="entry name" value="Hen1_N"/>
</dbReference>
<dbReference type="PANTHER" id="PTHR21404">
    <property type="entry name" value="HEN1"/>
    <property type="match status" value="1"/>
</dbReference>
<dbReference type="Pfam" id="PF08242">
    <property type="entry name" value="Methyltransf_12"/>
    <property type="match status" value="1"/>
</dbReference>
<dbReference type="InterPro" id="IPR029063">
    <property type="entry name" value="SAM-dependent_MTases_sf"/>
</dbReference>
<gene>
    <name evidence="15" type="ORF">E8A74_29175</name>
</gene>
<accession>A0A4V6WQP1</accession>
<dbReference type="Pfam" id="PF12623">
    <property type="entry name" value="Hen1_L"/>
    <property type="match status" value="1"/>
</dbReference>
<dbReference type="AlphaFoldDB" id="A0A4V6WQP1"/>
<dbReference type="GO" id="GO:0090486">
    <property type="term" value="F:small RNA 2'-O-methyltransferase activity"/>
    <property type="evidence" value="ECO:0007669"/>
    <property type="project" value="UniProtKB-EC"/>
</dbReference>
<reference evidence="15 16" key="1">
    <citation type="submission" date="2019-04" db="EMBL/GenBank/DDBJ databases">
        <authorList>
            <person name="Li Y."/>
            <person name="Wang J."/>
        </authorList>
    </citation>
    <scope>NUCLEOTIDE SEQUENCE [LARGE SCALE GENOMIC DNA]</scope>
    <source>
        <strain evidence="15 16">DSM 14668</strain>
    </source>
</reference>
<proteinExistence type="inferred from homology"/>
<dbReference type="SUPFAM" id="SSF53335">
    <property type="entry name" value="S-adenosyl-L-methionine-dependent methyltransferases"/>
    <property type="match status" value="1"/>
</dbReference>
<dbReference type="NCBIfam" id="TIGR04074">
    <property type="entry name" value="bacter_Hen1"/>
    <property type="match status" value="1"/>
</dbReference>
<feature type="domain" description="Hen1 N-terminal" evidence="14">
    <location>
        <begin position="1"/>
        <end position="241"/>
    </location>
</feature>
<evidence type="ECO:0000256" key="2">
    <source>
        <dbReference type="ARBA" id="ARBA00009026"/>
    </source>
</evidence>
<dbReference type="GO" id="GO:0001510">
    <property type="term" value="P:RNA methylation"/>
    <property type="evidence" value="ECO:0007669"/>
    <property type="project" value="InterPro"/>
</dbReference>
<dbReference type="EC" id="2.1.1.386" evidence="11"/>
<dbReference type="GO" id="GO:0046872">
    <property type="term" value="F:metal ion binding"/>
    <property type="evidence" value="ECO:0007669"/>
    <property type="project" value="UniProtKB-KW"/>
</dbReference>
<dbReference type="RefSeq" id="WP_136932371.1">
    <property type="nucleotide sequence ID" value="NZ_SSMQ01000035.1"/>
</dbReference>
<keyword evidence="9" id="KW-0694">RNA-binding</keyword>
<dbReference type="GO" id="GO:0031047">
    <property type="term" value="P:regulatory ncRNA-mediated gene silencing"/>
    <property type="evidence" value="ECO:0007669"/>
    <property type="project" value="UniProtKB-KW"/>
</dbReference>
<keyword evidence="16" id="KW-1185">Reference proteome</keyword>
<evidence type="ECO:0000256" key="11">
    <source>
        <dbReference type="ARBA" id="ARBA00035025"/>
    </source>
</evidence>
<keyword evidence="6" id="KW-0949">S-adenosyl-L-methionine</keyword>
<organism evidence="15 16">
    <name type="scientific">Polyangium fumosum</name>
    <dbReference type="NCBI Taxonomy" id="889272"/>
    <lineage>
        <taxon>Bacteria</taxon>
        <taxon>Pseudomonadati</taxon>
        <taxon>Myxococcota</taxon>
        <taxon>Polyangia</taxon>
        <taxon>Polyangiales</taxon>
        <taxon>Polyangiaceae</taxon>
        <taxon>Polyangium</taxon>
    </lineage>
</organism>
<evidence type="ECO:0000256" key="8">
    <source>
        <dbReference type="ARBA" id="ARBA00022842"/>
    </source>
</evidence>
<dbReference type="InterPro" id="IPR026610">
    <property type="entry name" value="Hen1"/>
</dbReference>
<dbReference type="PANTHER" id="PTHR21404:SF3">
    <property type="entry name" value="SMALL RNA 2'-O-METHYLTRANSFERASE"/>
    <property type="match status" value="1"/>
</dbReference>
<sequence>MLFTLRATGPHASGLGYLLHKHPDKLQTFPLAFGRAHVFYPEASAEAVTAALLVDLDPVALVRGRPGSSEGGLVDQYVNDRPYAASSFLSVAIAQVLGSALAGRCKDRPELVQTSIALEATLSAVPCRGGATLLRALFEPLGYEVTASRLPLDERFPAWGEGAHHDVRLRKACPLSELLSHVYVLVPVLDDDKHYWVGEDEVEKLVYHGEGWLATHPEKELIARRYLKHRARLARAALDRLVSGEAKDPDAEAEAHAEEEAAIEAPVRLDEARIEAVARALSDEGAKTVVDLGCGEGKLLAKLVRNRAMTQLVGVDVSQRALDVASERLKLDRHGGRKSERIELLHGSLLYRDARLSGFDAATLVEVIEHLEPSRLGALERSVFAHARPRVVVVTTPNAEYNVVFTSLPAGHMRHKDHRFEWTRAEFEAWARGVAERNAYTVRLAPIGPADDTLGSPTQMAVFSR</sequence>
<dbReference type="InterPro" id="IPR024026">
    <property type="entry name" value="3'-RNA_MeTfrase_Hen1_bac"/>
</dbReference>
<evidence type="ECO:0000313" key="16">
    <source>
        <dbReference type="Proteomes" id="UP000309215"/>
    </source>
</evidence>
<evidence type="ECO:0000256" key="7">
    <source>
        <dbReference type="ARBA" id="ARBA00022723"/>
    </source>
</evidence>
<evidence type="ECO:0000256" key="4">
    <source>
        <dbReference type="ARBA" id="ARBA00022603"/>
    </source>
</evidence>
<evidence type="ECO:0000259" key="14">
    <source>
        <dbReference type="Pfam" id="PF12623"/>
    </source>
</evidence>
<evidence type="ECO:0000256" key="9">
    <source>
        <dbReference type="ARBA" id="ARBA00022884"/>
    </source>
</evidence>
<evidence type="ECO:0000256" key="6">
    <source>
        <dbReference type="ARBA" id="ARBA00022691"/>
    </source>
</evidence>
<dbReference type="InterPro" id="IPR038546">
    <property type="entry name" value="Hen1_N_sf"/>
</dbReference>
<evidence type="ECO:0000256" key="1">
    <source>
        <dbReference type="ARBA" id="ARBA00001946"/>
    </source>
</evidence>
<evidence type="ECO:0000256" key="5">
    <source>
        <dbReference type="ARBA" id="ARBA00022679"/>
    </source>
</evidence>
<evidence type="ECO:0000256" key="12">
    <source>
        <dbReference type="ARBA" id="ARBA00048418"/>
    </source>
</evidence>
<dbReference type="Gene3D" id="3.30.1610.20">
    <property type="entry name" value="Hen1, N-terminal domain"/>
    <property type="match status" value="1"/>
</dbReference>
<evidence type="ECO:0000259" key="13">
    <source>
        <dbReference type="Pfam" id="PF08242"/>
    </source>
</evidence>
<keyword evidence="8" id="KW-0460">Magnesium</keyword>
<comment type="caution">
    <text evidence="15">The sequence shown here is derived from an EMBL/GenBank/DDBJ whole genome shotgun (WGS) entry which is preliminary data.</text>
</comment>
<dbReference type="Gene3D" id="3.40.50.150">
    <property type="entry name" value="Vaccinia Virus protein VP39"/>
    <property type="match status" value="1"/>
</dbReference>
<comment type="cofactor">
    <cofactor evidence="1">
        <name>Mg(2+)</name>
        <dbReference type="ChEBI" id="CHEBI:18420"/>
    </cofactor>
</comment>
<dbReference type="OrthoDB" id="9795085at2"/>
<feature type="domain" description="Methyltransferase type 12" evidence="13">
    <location>
        <begin position="290"/>
        <end position="389"/>
    </location>
</feature>
<keyword evidence="10" id="KW-0943">RNA-mediated gene silencing</keyword>
<name>A0A4V6WQP1_9BACT</name>
<keyword evidence="4 15" id="KW-0489">Methyltransferase</keyword>
<dbReference type="InterPro" id="IPR013217">
    <property type="entry name" value="Methyltransf_12"/>
</dbReference>
<protein>
    <recommendedName>
        <fullName evidence="3">Small RNA 2'-O-methyltransferase</fullName>
        <ecNumber evidence="11">2.1.1.386</ecNumber>
    </recommendedName>
</protein>
<evidence type="ECO:0000313" key="15">
    <source>
        <dbReference type="EMBL" id="TKD02248.1"/>
    </source>
</evidence>
<dbReference type="GO" id="GO:0003723">
    <property type="term" value="F:RNA binding"/>
    <property type="evidence" value="ECO:0007669"/>
    <property type="project" value="UniProtKB-KW"/>
</dbReference>
<keyword evidence="7" id="KW-0479">Metal-binding</keyword>
<comment type="catalytic activity">
    <reaction evidence="12">
        <text>small RNA 3'-end nucleotide + S-adenosyl-L-methionine = small RNA 3'-end 2'-O-methylnucleotide + S-adenosyl-L-homocysteine + H(+)</text>
        <dbReference type="Rhea" id="RHEA:37887"/>
        <dbReference type="Rhea" id="RHEA-COMP:10415"/>
        <dbReference type="Rhea" id="RHEA-COMP:10416"/>
        <dbReference type="ChEBI" id="CHEBI:15378"/>
        <dbReference type="ChEBI" id="CHEBI:57856"/>
        <dbReference type="ChEBI" id="CHEBI:59789"/>
        <dbReference type="ChEBI" id="CHEBI:74896"/>
        <dbReference type="ChEBI" id="CHEBI:74898"/>
        <dbReference type="EC" id="2.1.1.386"/>
    </reaction>
</comment>
<keyword evidence="5 15" id="KW-0808">Transferase</keyword>
<dbReference type="EMBL" id="SSMQ01000035">
    <property type="protein sequence ID" value="TKD02248.1"/>
    <property type="molecule type" value="Genomic_DNA"/>
</dbReference>
<dbReference type="CDD" id="cd02440">
    <property type="entry name" value="AdoMet_MTases"/>
    <property type="match status" value="1"/>
</dbReference>